<dbReference type="GeneID" id="28872024"/>
<keyword evidence="6" id="KW-1185">Reference proteome</keyword>
<dbReference type="InterPro" id="IPR003615">
    <property type="entry name" value="HNH_nuc"/>
</dbReference>
<evidence type="ECO:0000313" key="4">
    <source>
        <dbReference type="EMBL" id="OBR03816.1"/>
    </source>
</evidence>
<evidence type="ECO:0000313" key="6">
    <source>
        <dbReference type="Proteomes" id="UP000092177"/>
    </source>
</evidence>
<feature type="region of interest" description="Disordered" evidence="1">
    <location>
        <begin position="516"/>
        <end position="535"/>
    </location>
</feature>
<dbReference type="EMBL" id="CACQ02001123">
    <property type="protein sequence ID" value="CCF34387.1"/>
    <property type="molecule type" value="Genomic_DNA"/>
</dbReference>
<dbReference type="RefSeq" id="XP_018152334.1">
    <property type="nucleotide sequence ID" value="XM_018307917.1"/>
</dbReference>
<reference evidence="6" key="4">
    <citation type="journal article" date="2017" name="BMC Genomics">
        <title>Gapless genome assembly of Colletotrichum higginsianum reveals chromosome structure and association of transposable elements with secondary metabolite gene clusters.</title>
        <authorList>
            <person name="Dallery J.-F."/>
            <person name="Lapalu N."/>
            <person name="Zampounis A."/>
            <person name="Pigne S."/>
            <person name="Luyten I."/>
            <person name="Amselem J."/>
            <person name="Wittenberg A.H.J."/>
            <person name="Zhou S."/>
            <person name="de Queiroz M.V."/>
            <person name="Robin G.P."/>
            <person name="Auger A."/>
            <person name="Hainaut M."/>
            <person name="Henrissat B."/>
            <person name="Kim K.-T."/>
            <person name="Lee Y.-H."/>
            <person name="Lespinet O."/>
            <person name="Schwartz D.C."/>
            <person name="Thon M.R."/>
            <person name="O'Connell R.J."/>
        </authorList>
    </citation>
    <scope>NUCLEOTIDE SEQUENCE [LARGE SCALE GENOMIC DNA]</scope>
    <source>
        <strain evidence="6">IMI 349063</strain>
    </source>
</reference>
<dbReference type="HOGENOM" id="CLU_508988_0_0_1"/>
<sequence>MAAFVGPFRRQNLRKLLGNFLLTKPEENQDKAPTVLDLDTLERFLIAEPQRIRRQSYVEAFENNRDIFKSIRDACGNLGELPDELLQAGFYGLLLLGSREQLSFLLGSLTDPTQTPQLRKEIVEDDLLPAIQSIPTLSKICHNLQDPDVIPVAKPNRSDDPKHKALKRDGEVCVITRTPNPEVAHIWPYAAMGKRSSTTSCLGVLAPYLGDYAQNLVEKIGEEGEKIDHVSNMLCLSPTMHDWMSRGYFILEPLSPPVSRPAPPRESTTRQSSRHQRVEWYIQLRFEWLEKTSIPHMKSPISFDTTIRALVIDPHKAPLRAFNANTSRPIDTGDMIEITADRFEDLPDFDILKLVTDLTRIRSIVGAAEPPPETPTASSSSSEGVRNIVEGLESISIGNQPEEKEKSGSPPLRRFRNLVSSVPTRRQQQRSSSSGTSSQGFRRRLGNIAQGSVRLVRTISRRALRSDDDAPSGEEGQPDRPEPRPTTPPTAVPETAPQISSEFMEGLPRIGFSESYGSLVEGRGSIRSHQSIESH</sequence>
<dbReference type="EMBL" id="LTAN01000009">
    <property type="protein sequence ID" value="OBR03816.1"/>
    <property type="molecule type" value="Genomic_DNA"/>
</dbReference>
<reference evidence="5" key="2">
    <citation type="journal article" date="2012" name="Nat. Genet.">
        <title>Lifestyle transitions in plant pathogenic Colletotrichum fungi deciphered by genome and transcriptome analyses.</title>
        <authorList>
            <person name="O'Connell R.J."/>
            <person name="Thon M.R."/>
            <person name="Hacquard S."/>
            <person name="Amyotte S.G."/>
            <person name="Kleemann J."/>
            <person name="Torres M.F."/>
            <person name="Damm U."/>
            <person name="Buiate E.A."/>
            <person name="Epstein L."/>
            <person name="Alkan N."/>
            <person name="Altmueller J."/>
            <person name="Alvarado-Balderrama L."/>
            <person name="Bauser C.A."/>
            <person name="Becker C."/>
            <person name="Birren B.W."/>
            <person name="Chen Z."/>
            <person name="Choi J."/>
            <person name="Crouch J.A."/>
            <person name="Duvick J.P."/>
            <person name="Farman M.A."/>
            <person name="Gan P."/>
            <person name="Heiman D."/>
            <person name="Henrissat B."/>
            <person name="Howard R.J."/>
            <person name="Kabbage M."/>
            <person name="Koch C."/>
            <person name="Kracher B."/>
            <person name="Kubo Y."/>
            <person name="Law A.D."/>
            <person name="Lebrun M.-H."/>
            <person name="Lee Y.-H."/>
            <person name="Miyara I."/>
            <person name="Moore N."/>
            <person name="Neumann U."/>
            <person name="Nordstroem K."/>
            <person name="Panaccione D.G."/>
            <person name="Panstruga R."/>
            <person name="Place M."/>
            <person name="Proctor R.H."/>
            <person name="Prusky D."/>
            <person name="Rech G."/>
            <person name="Reinhardt R."/>
            <person name="Rollins J.A."/>
            <person name="Rounsley S."/>
            <person name="Schardl C.L."/>
            <person name="Schwartz D.C."/>
            <person name="Shenoy N."/>
            <person name="Shirasu K."/>
            <person name="Sikhakolli U.R."/>
            <person name="Stueber K."/>
            <person name="Sukno S.A."/>
            <person name="Sweigard J.A."/>
            <person name="Takano Y."/>
            <person name="Takahara H."/>
            <person name="Trail F."/>
            <person name="van der Does H.C."/>
            <person name="Voll L.M."/>
            <person name="Will I."/>
            <person name="Young S."/>
            <person name="Zeng Q."/>
            <person name="Zhang J."/>
            <person name="Zhou S."/>
            <person name="Dickman M.B."/>
            <person name="Schulze-Lefert P."/>
            <person name="Ver Loren van Themaat E."/>
            <person name="Ma L.-J."/>
            <person name="Vaillancourt L.J."/>
        </authorList>
    </citation>
    <scope>NUCLEOTIDE SEQUENCE [LARGE SCALE GENOMIC DNA]</scope>
    <source>
        <strain evidence="5">IMI 349063</strain>
    </source>
</reference>
<feature type="compositionally biased region" description="Low complexity" evidence="1">
    <location>
        <begin position="424"/>
        <end position="440"/>
    </location>
</feature>
<dbReference type="KEGG" id="chig:CH63R_12943"/>
<evidence type="ECO:0000313" key="3">
    <source>
        <dbReference type="EMBL" id="CCF34387.1"/>
    </source>
</evidence>
<feature type="region of interest" description="Disordered" evidence="1">
    <location>
        <begin position="461"/>
        <end position="498"/>
    </location>
</feature>
<dbReference type="Proteomes" id="UP000092177">
    <property type="component" value="Chromosome 9"/>
</dbReference>
<feature type="domain" description="HNH nuclease" evidence="2">
    <location>
        <begin position="173"/>
        <end position="251"/>
    </location>
</feature>
<organism evidence="3 5">
    <name type="scientific">Colletotrichum higginsianum (strain IMI 349063)</name>
    <name type="common">Crucifer anthracnose fungus</name>
    <dbReference type="NCBI Taxonomy" id="759273"/>
    <lineage>
        <taxon>Eukaryota</taxon>
        <taxon>Fungi</taxon>
        <taxon>Dikarya</taxon>
        <taxon>Ascomycota</taxon>
        <taxon>Pezizomycotina</taxon>
        <taxon>Sordariomycetes</taxon>
        <taxon>Hypocreomycetidae</taxon>
        <taxon>Glomerellales</taxon>
        <taxon>Glomerellaceae</taxon>
        <taxon>Colletotrichum</taxon>
        <taxon>Colletotrichum destructivum species complex</taxon>
    </lineage>
</organism>
<feature type="region of interest" description="Disordered" evidence="1">
    <location>
        <begin position="392"/>
        <end position="447"/>
    </location>
</feature>
<dbReference type="STRING" id="759273.H1V2D5"/>
<name>H1V2D5_COLHI</name>
<dbReference type="AlphaFoldDB" id="H1V2D5"/>
<dbReference type="eggNOG" id="ENOG502RMC9">
    <property type="taxonomic scope" value="Eukaryota"/>
</dbReference>
<reference evidence="4" key="3">
    <citation type="submission" date="2016-02" db="EMBL/GenBank/DDBJ databases">
        <title>Resequencing and annotation of the Colletotrichum higginsianum genome.</title>
        <authorList>
            <person name="O'Connell R."/>
            <person name="Zambounis A."/>
            <person name="Thon M."/>
            <person name="Dallery J.-F."/>
        </authorList>
    </citation>
    <scope>NUCLEOTIDE SEQUENCE [LARGE SCALE GENOMIC DNA]</scope>
    <source>
        <strain evidence="4">IMI 349063</strain>
    </source>
</reference>
<protein>
    <submittedName>
        <fullName evidence="4">Integral membrane protein</fullName>
    </submittedName>
</protein>
<reference evidence="3" key="1">
    <citation type="submission" date="2011-12" db="EMBL/GenBank/DDBJ databases">
        <title>The genome sequence of Colletotrichum higginsianum IMI 34906.</title>
        <authorList>
            <person name="Ma L.-J."/>
            <person name="O'Connell R."/>
            <person name="van Themaat E.V.L."/>
            <person name="Stueber K."/>
            <person name="Young S.K."/>
            <person name="Zeng Q."/>
            <person name="Gargeya S."/>
            <person name="Fitzgerald M."/>
            <person name="Haas B."/>
            <person name="Abouelleil A."/>
            <person name="Alvarado L."/>
            <person name="Arachchi H.M."/>
            <person name="Berlin A."/>
            <person name="Chapman S.B."/>
            <person name="Gearin G."/>
            <person name="Goldberg J."/>
            <person name="Griggs A."/>
            <person name="Gujja S."/>
            <person name="Hansen M."/>
            <person name="Heiman D."/>
            <person name="Howarth C."/>
            <person name="Larimer J."/>
            <person name="Lui A."/>
            <person name="MacDonald P.J.P."/>
            <person name="McCowen C."/>
            <person name="Montmayeur A."/>
            <person name="Murphy C."/>
            <person name="Neiman D."/>
            <person name="Pearson M."/>
            <person name="Priest M."/>
            <person name="Roberts A."/>
            <person name="Saif S."/>
            <person name="Shea T."/>
            <person name="Sisk P."/>
            <person name="Stolte C."/>
            <person name="Sykes S."/>
            <person name="Wortman J."/>
            <person name="Nusbaum C."/>
            <person name="Birren B."/>
        </authorList>
    </citation>
    <scope>NUCLEOTIDE SEQUENCE [LARGE SCALE GENOMIC DNA]</scope>
    <source>
        <strain evidence="3">IMI 349063</strain>
    </source>
</reference>
<evidence type="ECO:0000256" key="1">
    <source>
        <dbReference type="SAM" id="MobiDB-lite"/>
    </source>
</evidence>
<accession>H1V2D5</accession>
<proteinExistence type="predicted"/>
<dbReference type="VEuPathDB" id="FungiDB:CH63R_12943"/>
<evidence type="ECO:0000313" key="5">
    <source>
        <dbReference type="Proteomes" id="UP000007174"/>
    </source>
</evidence>
<dbReference type="Pfam" id="PF13391">
    <property type="entry name" value="HNH_2"/>
    <property type="match status" value="1"/>
</dbReference>
<evidence type="ECO:0000259" key="2">
    <source>
        <dbReference type="Pfam" id="PF13391"/>
    </source>
</evidence>
<gene>
    <name evidence="3" type="ORF">CH063_01129</name>
    <name evidence="4" type="ORF">CH63R_12943</name>
</gene>
<dbReference type="Proteomes" id="UP000007174">
    <property type="component" value="Unassembled WGS sequence"/>
</dbReference>